<feature type="domain" description="Nucleoside phosphorylase" evidence="4">
    <location>
        <begin position="34"/>
        <end position="236"/>
    </location>
</feature>
<comment type="catalytic activity">
    <reaction evidence="3">
        <text>uridine + phosphate = alpha-D-ribose 1-phosphate + uracil</text>
        <dbReference type="Rhea" id="RHEA:24388"/>
        <dbReference type="ChEBI" id="CHEBI:16704"/>
        <dbReference type="ChEBI" id="CHEBI:17568"/>
        <dbReference type="ChEBI" id="CHEBI:43474"/>
        <dbReference type="ChEBI" id="CHEBI:57720"/>
        <dbReference type="EC" id="2.4.2.3"/>
    </reaction>
</comment>
<evidence type="ECO:0000259" key="4">
    <source>
        <dbReference type="Pfam" id="PF01048"/>
    </source>
</evidence>
<dbReference type="PANTHER" id="PTHR43691">
    <property type="entry name" value="URIDINE PHOSPHORYLASE"/>
    <property type="match status" value="1"/>
</dbReference>
<evidence type="ECO:0000256" key="2">
    <source>
        <dbReference type="ARBA" id="ARBA00021980"/>
    </source>
</evidence>
<proteinExistence type="predicted"/>
<protein>
    <recommendedName>
        <fullName evidence="2">Uridine phosphorylase</fullName>
        <ecNumber evidence="1">2.4.2.3</ecNumber>
    </recommendedName>
</protein>
<reference evidence="5" key="1">
    <citation type="journal article" date="2020" name="mSystems">
        <title>Genome- and Community-Level Interaction Insights into Carbon Utilization and Element Cycling Functions of Hydrothermarchaeota in Hydrothermal Sediment.</title>
        <authorList>
            <person name="Zhou Z."/>
            <person name="Liu Y."/>
            <person name="Xu W."/>
            <person name="Pan J."/>
            <person name="Luo Z.H."/>
            <person name="Li M."/>
        </authorList>
    </citation>
    <scope>NUCLEOTIDE SEQUENCE [LARGE SCALE GENOMIC DNA]</scope>
    <source>
        <strain evidence="5">SpSt-1179</strain>
    </source>
</reference>
<dbReference type="EC" id="2.4.2.3" evidence="1"/>
<dbReference type="SUPFAM" id="SSF53167">
    <property type="entry name" value="Purine and uridine phosphorylases"/>
    <property type="match status" value="1"/>
</dbReference>
<dbReference type="AlphaFoldDB" id="A0A7C1CUG2"/>
<dbReference type="Proteomes" id="UP000886198">
    <property type="component" value="Unassembled WGS sequence"/>
</dbReference>
<dbReference type="InterPro" id="IPR035994">
    <property type="entry name" value="Nucleoside_phosphorylase_sf"/>
</dbReference>
<dbReference type="GO" id="GO:0005829">
    <property type="term" value="C:cytosol"/>
    <property type="evidence" value="ECO:0007669"/>
    <property type="project" value="TreeGrafter"/>
</dbReference>
<dbReference type="CDD" id="cd09007">
    <property type="entry name" value="NP-I_spr0068"/>
    <property type="match status" value="1"/>
</dbReference>
<dbReference type="InterPro" id="IPR000845">
    <property type="entry name" value="Nucleoside_phosphorylase_d"/>
</dbReference>
<accession>A0A7C1CUG2</accession>
<dbReference type="GO" id="GO:0004731">
    <property type="term" value="F:purine-nucleoside phosphorylase activity"/>
    <property type="evidence" value="ECO:0007669"/>
    <property type="project" value="TreeGrafter"/>
</dbReference>
<evidence type="ECO:0000313" key="5">
    <source>
        <dbReference type="EMBL" id="HDP77318.1"/>
    </source>
</evidence>
<evidence type="ECO:0000256" key="1">
    <source>
        <dbReference type="ARBA" id="ARBA00011888"/>
    </source>
</evidence>
<name>A0A7C1CUG2_9BACT</name>
<dbReference type="GO" id="GO:0004850">
    <property type="term" value="F:uridine phosphorylase activity"/>
    <property type="evidence" value="ECO:0007669"/>
    <property type="project" value="UniProtKB-EC"/>
</dbReference>
<comment type="caution">
    <text evidence="5">The sequence shown here is derived from an EMBL/GenBank/DDBJ whole genome shotgun (WGS) entry which is preliminary data.</text>
</comment>
<dbReference type="GO" id="GO:0006152">
    <property type="term" value="P:purine nucleoside catabolic process"/>
    <property type="evidence" value="ECO:0007669"/>
    <property type="project" value="TreeGrafter"/>
</dbReference>
<evidence type="ECO:0000256" key="3">
    <source>
        <dbReference type="ARBA" id="ARBA00048447"/>
    </source>
</evidence>
<dbReference type="EMBL" id="DSBT01000111">
    <property type="protein sequence ID" value="HDP77318.1"/>
    <property type="molecule type" value="Genomic_DNA"/>
</dbReference>
<dbReference type="Gene3D" id="3.40.50.1580">
    <property type="entry name" value="Nucleoside phosphorylase domain"/>
    <property type="match status" value="1"/>
</dbReference>
<dbReference type="Pfam" id="PF01048">
    <property type="entry name" value="PNP_UDP_1"/>
    <property type="match status" value="1"/>
</dbReference>
<gene>
    <name evidence="5" type="ORF">ENN47_03875</name>
</gene>
<sequence>MEKRLPILEHDYERPAVIEPTKVISSISEMPERAVILFYQGVIETLLNKGLLKKIVDRRSEVGLYPVYEIEYKGVKVAILNPGLGAPSAAGFYEELIVLGVRKTKACGSCGVLKRNIPRGEIIVVQSAIRDEGTSYHYLEPFREIAVDTEVLEKIEDALVALSIPYIKGKTWTTDAFYRETKKIVKERIDGGCITVEMEASALMAVSKFRNVVFGQLLSSGDDVSGEEWDRRFHPEASNHKERVFWAALECCLKL</sequence>
<dbReference type="PANTHER" id="PTHR43691:SF11">
    <property type="entry name" value="FI09636P-RELATED"/>
    <property type="match status" value="1"/>
</dbReference>
<organism evidence="5">
    <name type="scientific">Mesotoga infera</name>
    <dbReference type="NCBI Taxonomy" id="1236046"/>
    <lineage>
        <taxon>Bacteria</taxon>
        <taxon>Thermotogati</taxon>
        <taxon>Thermotogota</taxon>
        <taxon>Thermotogae</taxon>
        <taxon>Kosmotogales</taxon>
        <taxon>Kosmotogaceae</taxon>
        <taxon>Mesotoga</taxon>
    </lineage>
</organism>